<evidence type="ECO:0000259" key="4">
    <source>
        <dbReference type="Pfam" id="PF02558"/>
    </source>
</evidence>
<dbReference type="Gene3D" id="3.40.50.720">
    <property type="entry name" value="NAD(P)-binding Rossmann-like Domain"/>
    <property type="match status" value="1"/>
</dbReference>
<dbReference type="KEGG" id="euz:DVS28_a2679"/>
<dbReference type="InterPro" id="IPR010916">
    <property type="entry name" value="TonB_box_CS"/>
</dbReference>
<dbReference type="SUPFAM" id="SSF48179">
    <property type="entry name" value="6-phosphogluconate dehydrogenase C-terminal domain-like"/>
    <property type="match status" value="1"/>
</dbReference>
<keyword evidence="3" id="KW-0560">Oxidoreductase</keyword>
<dbReference type="InterPro" id="IPR050838">
    <property type="entry name" value="Ketopantoate_reductase"/>
</dbReference>
<gene>
    <name evidence="6" type="ORF">DVS28_a2679</name>
</gene>
<feature type="domain" description="Ketopantoate reductase N-terminal" evidence="4">
    <location>
        <begin position="10"/>
        <end position="145"/>
    </location>
</feature>
<proteinExistence type="inferred from homology"/>
<dbReference type="GO" id="GO:0050661">
    <property type="term" value="F:NADP binding"/>
    <property type="evidence" value="ECO:0007669"/>
    <property type="project" value="TreeGrafter"/>
</dbReference>
<dbReference type="InterPro" id="IPR013332">
    <property type="entry name" value="KPR_N"/>
</dbReference>
<dbReference type="RefSeq" id="WP_114591862.1">
    <property type="nucleotide sequence ID" value="NZ_CP031165.1"/>
</dbReference>
<evidence type="ECO:0000313" key="6">
    <source>
        <dbReference type="EMBL" id="AXV07358.1"/>
    </source>
</evidence>
<dbReference type="PROSITE" id="PS00430">
    <property type="entry name" value="TONB_DEPENDENT_REC_1"/>
    <property type="match status" value="1"/>
</dbReference>
<dbReference type="InterPro" id="IPR013752">
    <property type="entry name" value="KPA_reductase"/>
</dbReference>
<reference evidence="6 7" key="1">
    <citation type="submission" date="2018-09" db="EMBL/GenBank/DDBJ databases">
        <title>Complete genome sequence of Euzebya sp. DY32-46 isolated from seawater of Pacific Ocean.</title>
        <authorList>
            <person name="Xu L."/>
            <person name="Wu Y.-H."/>
            <person name="Xu X.-W."/>
        </authorList>
    </citation>
    <scope>NUCLEOTIDE SEQUENCE [LARGE SCALE GENOMIC DNA]</scope>
    <source>
        <strain evidence="6 7">DY32-46</strain>
    </source>
</reference>
<dbReference type="PANTHER" id="PTHR43765">
    <property type="entry name" value="2-DEHYDROPANTOATE 2-REDUCTASE-RELATED"/>
    <property type="match status" value="1"/>
</dbReference>
<name>A0A346XYR1_9ACTN</name>
<dbReference type="SUPFAM" id="SSF51735">
    <property type="entry name" value="NAD(P)-binding Rossmann-fold domains"/>
    <property type="match status" value="1"/>
</dbReference>
<dbReference type="GO" id="GO:0008677">
    <property type="term" value="F:2-dehydropantoate 2-reductase activity"/>
    <property type="evidence" value="ECO:0007669"/>
    <property type="project" value="TreeGrafter"/>
</dbReference>
<sequence length="326" mass="34343">MTAATHPRTVVVGAGAIGGALAVGLAESGQAVEVVARGAHLDAIRHDGLTREAPDGPVTVRVRAHAHVSEADIDEDTVVVLATKAHQVEPVLDDLLAHAGPGVPVACMHNGIEGERLALRRFRRVQGVLINTPGVHLEPGIIRVYATEPRGILDVGRYPSGRDDLSVRLAASWTAAGFLSEATDDIMARKWAKLLGNVGNALQVLCGTDRASFDDLYGVVRAEAEAVVAAAGISPDLEVQQRRAGLVARADIGIERRPGGSTWQSAVRGHADSEVTMLNGEIALIGRLHGIPTPANDLVQAETLKLLRDGDPVGSRDQTDLLRRLG</sequence>
<dbReference type="Pfam" id="PF02558">
    <property type="entry name" value="ApbA"/>
    <property type="match status" value="1"/>
</dbReference>
<dbReference type="Gene3D" id="1.10.1040.10">
    <property type="entry name" value="N-(1-d-carboxylethyl)-l-norvaline Dehydrogenase, domain 2"/>
    <property type="match status" value="1"/>
</dbReference>
<feature type="domain" description="Ketopantoate reductase C-terminal" evidence="5">
    <location>
        <begin position="185"/>
        <end position="300"/>
    </location>
</feature>
<dbReference type="EMBL" id="CP031165">
    <property type="protein sequence ID" value="AXV07358.1"/>
    <property type="molecule type" value="Genomic_DNA"/>
</dbReference>
<evidence type="ECO:0000256" key="3">
    <source>
        <dbReference type="ARBA" id="ARBA00023002"/>
    </source>
</evidence>
<keyword evidence="2" id="KW-0521">NADP</keyword>
<dbReference type="AlphaFoldDB" id="A0A346XYR1"/>
<keyword evidence="7" id="KW-1185">Reference proteome</keyword>
<dbReference type="InterPro" id="IPR013328">
    <property type="entry name" value="6PGD_dom2"/>
</dbReference>
<comment type="similarity">
    <text evidence="1">Belongs to the ketopantoate reductase family.</text>
</comment>
<dbReference type="PANTHER" id="PTHR43765:SF2">
    <property type="entry name" value="2-DEHYDROPANTOATE 2-REDUCTASE"/>
    <property type="match status" value="1"/>
</dbReference>
<accession>A0A346XYR1</accession>
<organism evidence="6 7">
    <name type="scientific">Euzebya pacifica</name>
    <dbReference type="NCBI Taxonomy" id="1608957"/>
    <lineage>
        <taxon>Bacteria</taxon>
        <taxon>Bacillati</taxon>
        <taxon>Actinomycetota</taxon>
        <taxon>Nitriliruptoria</taxon>
        <taxon>Euzebyales</taxon>
    </lineage>
</organism>
<dbReference type="Pfam" id="PF08546">
    <property type="entry name" value="ApbA_C"/>
    <property type="match status" value="1"/>
</dbReference>
<dbReference type="Proteomes" id="UP000264006">
    <property type="component" value="Chromosome"/>
</dbReference>
<dbReference type="GO" id="GO:0005737">
    <property type="term" value="C:cytoplasm"/>
    <property type="evidence" value="ECO:0007669"/>
    <property type="project" value="TreeGrafter"/>
</dbReference>
<dbReference type="OrthoDB" id="9770030at2"/>
<dbReference type="InterPro" id="IPR008927">
    <property type="entry name" value="6-PGluconate_DH-like_C_sf"/>
</dbReference>
<evidence type="ECO:0000313" key="7">
    <source>
        <dbReference type="Proteomes" id="UP000264006"/>
    </source>
</evidence>
<evidence type="ECO:0000256" key="1">
    <source>
        <dbReference type="ARBA" id="ARBA00007870"/>
    </source>
</evidence>
<dbReference type="InterPro" id="IPR036291">
    <property type="entry name" value="NAD(P)-bd_dom_sf"/>
</dbReference>
<protein>
    <submittedName>
        <fullName evidence="6">2-dehydropantoate 2-reductase</fullName>
    </submittedName>
</protein>
<evidence type="ECO:0000259" key="5">
    <source>
        <dbReference type="Pfam" id="PF08546"/>
    </source>
</evidence>
<evidence type="ECO:0000256" key="2">
    <source>
        <dbReference type="ARBA" id="ARBA00022857"/>
    </source>
</evidence>